<dbReference type="AlphaFoldDB" id="A0A0B2NTS8"/>
<reference evidence="1" key="1">
    <citation type="submission" date="2014-07" db="EMBL/GenBank/DDBJ databases">
        <title>Identification of a novel salt tolerance gene in wild soybean by whole-genome sequencing.</title>
        <authorList>
            <person name="Lam H.-M."/>
            <person name="Qi X."/>
            <person name="Li M.-W."/>
            <person name="Liu X."/>
            <person name="Xie M."/>
            <person name="Ni M."/>
            <person name="Xu X."/>
        </authorList>
    </citation>
    <scope>NUCLEOTIDE SEQUENCE [LARGE SCALE GENOMIC DNA]</scope>
    <source>
        <tissue evidence="1">Root</tissue>
    </source>
</reference>
<dbReference type="Proteomes" id="UP000053555">
    <property type="component" value="Unassembled WGS sequence"/>
</dbReference>
<sequence length="40" mass="4772">MQLYIWTVHSCNPSQMPLLIIYMRIFLLGSNKKLQMSLQM</sequence>
<proteinExistence type="predicted"/>
<evidence type="ECO:0000313" key="1">
    <source>
        <dbReference type="EMBL" id="KHM98896.1"/>
    </source>
</evidence>
<gene>
    <name evidence="1" type="ORF">glysoja_039066</name>
</gene>
<name>A0A0B2NTS8_GLYSO</name>
<dbReference type="EMBL" id="KN672243">
    <property type="protein sequence ID" value="KHM98896.1"/>
    <property type="molecule type" value="Genomic_DNA"/>
</dbReference>
<accession>A0A0B2NTS8</accession>
<organism evidence="1">
    <name type="scientific">Glycine soja</name>
    <name type="common">Wild soybean</name>
    <dbReference type="NCBI Taxonomy" id="3848"/>
    <lineage>
        <taxon>Eukaryota</taxon>
        <taxon>Viridiplantae</taxon>
        <taxon>Streptophyta</taxon>
        <taxon>Embryophyta</taxon>
        <taxon>Tracheophyta</taxon>
        <taxon>Spermatophyta</taxon>
        <taxon>Magnoliopsida</taxon>
        <taxon>eudicotyledons</taxon>
        <taxon>Gunneridae</taxon>
        <taxon>Pentapetalae</taxon>
        <taxon>rosids</taxon>
        <taxon>fabids</taxon>
        <taxon>Fabales</taxon>
        <taxon>Fabaceae</taxon>
        <taxon>Papilionoideae</taxon>
        <taxon>50 kb inversion clade</taxon>
        <taxon>NPAAA clade</taxon>
        <taxon>indigoferoid/millettioid clade</taxon>
        <taxon>Phaseoleae</taxon>
        <taxon>Glycine</taxon>
        <taxon>Glycine subgen. Soja</taxon>
    </lineage>
</organism>
<protein>
    <submittedName>
        <fullName evidence="1">Uncharacterized protein</fullName>
    </submittedName>
</protein>